<dbReference type="GO" id="GO:0006979">
    <property type="term" value="P:response to oxidative stress"/>
    <property type="evidence" value="ECO:0007669"/>
    <property type="project" value="InterPro"/>
</dbReference>
<dbReference type="GO" id="GO:0004601">
    <property type="term" value="F:peroxidase activity"/>
    <property type="evidence" value="ECO:0007669"/>
    <property type="project" value="InterPro"/>
</dbReference>
<organism evidence="3 4">
    <name type="scientific">Aegilops tauschii subsp. strangulata</name>
    <name type="common">Goatgrass</name>
    <dbReference type="NCBI Taxonomy" id="200361"/>
    <lineage>
        <taxon>Eukaryota</taxon>
        <taxon>Viridiplantae</taxon>
        <taxon>Streptophyta</taxon>
        <taxon>Embryophyta</taxon>
        <taxon>Tracheophyta</taxon>
        <taxon>Spermatophyta</taxon>
        <taxon>Magnoliopsida</taxon>
        <taxon>Liliopsida</taxon>
        <taxon>Poales</taxon>
        <taxon>Poaceae</taxon>
        <taxon>BOP clade</taxon>
        <taxon>Pooideae</taxon>
        <taxon>Triticodae</taxon>
        <taxon>Triticeae</taxon>
        <taxon>Triticinae</taxon>
        <taxon>Aegilops</taxon>
    </lineage>
</organism>
<keyword evidence="4" id="KW-1185">Reference proteome</keyword>
<sequence>CAELSSIRWSPSRKKIINQVDTGLRPSYAAQLRVLCSPDVLDNNYYKLLPRGMGLFFSDNQLRVDGNLNICW</sequence>
<reference evidence="3" key="5">
    <citation type="journal article" date="2021" name="G3 (Bethesda)">
        <title>Aegilops tauschii genome assembly Aet v5.0 features greater sequence contiguity and improved annotation.</title>
        <authorList>
            <person name="Wang L."/>
            <person name="Zhu T."/>
            <person name="Rodriguez J.C."/>
            <person name="Deal K.R."/>
            <person name="Dubcovsky J."/>
            <person name="McGuire P.E."/>
            <person name="Lux T."/>
            <person name="Spannagl M."/>
            <person name="Mayer K.F.X."/>
            <person name="Baldrich P."/>
            <person name="Meyers B.C."/>
            <person name="Huo N."/>
            <person name="Gu Y.Q."/>
            <person name="Zhou H."/>
            <person name="Devos K.M."/>
            <person name="Bennetzen J.L."/>
            <person name="Unver T."/>
            <person name="Budak H."/>
            <person name="Gulick P.J."/>
            <person name="Galiba G."/>
            <person name="Kalapos B."/>
            <person name="Nelson D.R."/>
            <person name="Li P."/>
            <person name="You F.M."/>
            <person name="Luo M.C."/>
            <person name="Dvorak J."/>
        </authorList>
    </citation>
    <scope>NUCLEOTIDE SEQUENCE [LARGE SCALE GENOMIC DNA]</scope>
    <source>
        <strain evidence="3">cv. AL8/78</strain>
    </source>
</reference>
<dbReference type="EnsemblPlants" id="AET7Gv20236800.9">
    <property type="protein sequence ID" value="AET7Gv20236800.9"/>
    <property type="gene ID" value="AET7Gv20236800"/>
</dbReference>
<reference evidence="4" key="1">
    <citation type="journal article" date="2014" name="Science">
        <title>Ancient hybridizations among the ancestral genomes of bread wheat.</title>
        <authorList>
            <consortium name="International Wheat Genome Sequencing Consortium,"/>
            <person name="Marcussen T."/>
            <person name="Sandve S.R."/>
            <person name="Heier L."/>
            <person name="Spannagl M."/>
            <person name="Pfeifer M."/>
            <person name="Jakobsen K.S."/>
            <person name="Wulff B.B."/>
            <person name="Steuernagel B."/>
            <person name="Mayer K.F."/>
            <person name="Olsen O.A."/>
        </authorList>
    </citation>
    <scope>NUCLEOTIDE SEQUENCE [LARGE SCALE GENOMIC DNA]</scope>
    <source>
        <strain evidence="4">cv. AL8/78</strain>
    </source>
</reference>
<evidence type="ECO:0000313" key="3">
    <source>
        <dbReference type="EnsemblPlants" id="AET7Gv20236800.9"/>
    </source>
</evidence>
<keyword evidence="1" id="KW-0106">Calcium</keyword>
<protein>
    <recommendedName>
        <fullName evidence="2">Plant heme peroxidase family profile domain-containing protein</fullName>
    </recommendedName>
</protein>
<dbReference type="Gene3D" id="1.10.420.10">
    <property type="entry name" value="Peroxidase, domain 2"/>
    <property type="match status" value="1"/>
</dbReference>
<dbReference type="AlphaFoldDB" id="A0A453QMG4"/>
<reference evidence="3" key="4">
    <citation type="submission" date="2019-03" db="UniProtKB">
        <authorList>
            <consortium name="EnsemblPlants"/>
        </authorList>
    </citation>
    <scope>IDENTIFICATION</scope>
</reference>
<dbReference type="InterPro" id="IPR010255">
    <property type="entry name" value="Haem_peroxidase_sf"/>
</dbReference>
<name>A0A453QMG4_AEGTS</name>
<dbReference type="InterPro" id="IPR002016">
    <property type="entry name" value="Haem_peroxidase"/>
</dbReference>
<reference evidence="4" key="2">
    <citation type="journal article" date="2017" name="Nat. Plants">
        <title>The Aegilops tauschii genome reveals multiple impacts of transposons.</title>
        <authorList>
            <person name="Zhao G."/>
            <person name="Zou C."/>
            <person name="Li K."/>
            <person name="Wang K."/>
            <person name="Li T."/>
            <person name="Gao L."/>
            <person name="Zhang X."/>
            <person name="Wang H."/>
            <person name="Yang Z."/>
            <person name="Liu X."/>
            <person name="Jiang W."/>
            <person name="Mao L."/>
            <person name="Kong X."/>
            <person name="Jiao Y."/>
            <person name="Jia J."/>
        </authorList>
    </citation>
    <scope>NUCLEOTIDE SEQUENCE [LARGE SCALE GENOMIC DNA]</scope>
    <source>
        <strain evidence="4">cv. AL8/78</strain>
    </source>
</reference>
<dbReference type="GO" id="GO:0020037">
    <property type="term" value="F:heme binding"/>
    <property type="evidence" value="ECO:0007669"/>
    <property type="project" value="InterPro"/>
</dbReference>
<evidence type="ECO:0000256" key="1">
    <source>
        <dbReference type="ARBA" id="ARBA00022837"/>
    </source>
</evidence>
<dbReference type="Gramene" id="AET7Gv20236800.9">
    <property type="protein sequence ID" value="AET7Gv20236800.9"/>
    <property type="gene ID" value="AET7Gv20236800"/>
</dbReference>
<evidence type="ECO:0000313" key="4">
    <source>
        <dbReference type="Proteomes" id="UP000015105"/>
    </source>
</evidence>
<accession>A0A453QMG4</accession>
<proteinExistence type="predicted"/>
<reference evidence="3" key="3">
    <citation type="journal article" date="2017" name="Nature">
        <title>Genome sequence of the progenitor of the wheat D genome Aegilops tauschii.</title>
        <authorList>
            <person name="Luo M.C."/>
            <person name="Gu Y.Q."/>
            <person name="Puiu D."/>
            <person name="Wang H."/>
            <person name="Twardziok S.O."/>
            <person name="Deal K.R."/>
            <person name="Huo N."/>
            <person name="Zhu T."/>
            <person name="Wang L."/>
            <person name="Wang Y."/>
            <person name="McGuire P.E."/>
            <person name="Liu S."/>
            <person name="Long H."/>
            <person name="Ramasamy R.K."/>
            <person name="Rodriguez J.C."/>
            <person name="Van S.L."/>
            <person name="Yuan L."/>
            <person name="Wang Z."/>
            <person name="Xia Z."/>
            <person name="Xiao L."/>
            <person name="Anderson O.D."/>
            <person name="Ouyang S."/>
            <person name="Liang Y."/>
            <person name="Zimin A.V."/>
            <person name="Pertea G."/>
            <person name="Qi P."/>
            <person name="Bennetzen J.L."/>
            <person name="Dai X."/>
            <person name="Dawson M.W."/>
            <person name="Muller H.G."/>
            <person name="Kugler K."/>
            <person name="Rivarola-Duarte L."/>
            <person name="Spannagl M."/>
            <person name="Mayer K.F.X."/>
            <person name="Lu F.H."/>
            <person name="Bevan M.W."/>
            <person name="Leroy P."/>
            <person name="Li P."/>
            <person name="You F.M."/>
            <person name="Sun Q."/>
            <person name="Liu Z."/>
            <person name="Lyons E."/>
            <person name="Wicker T."/>
            <person name="Salzberg S.L."/>
            <person name="Devos K.M."/>
            <person name="Dvorak J."/>
        </authorList>
    </citation>
    <scope>NUCLEOTIDE SEQUENCE [LARGE SCALE GENOMIC DNA]</scope>
    <source>
        <strain evidence="3">cv. AL8/78</strain>
    </source>
</reference>
<dbReference type="Proteomes" id="UP000015105">
    <property type="component" value="Chromosome 7D"/>
</dbReference>
<feature type="domain" description="Plant heme peroxidase family profile" evidence="2">
    <location>
        <begin position="1"/>
        <end position="72"/>
    </location>
</feature>
<dbReference type="SUPFAM" id="SSF48113">
    <property type="entry name" value="Heme-dependent peroxidases"/>
    <property type="match status" value="1"/>
</dbReference>
<dbReference type="PROSITE" id="PS50873">
    <property type="entry name" value="PEROXIDASE_4"/>
    <property type="match status" value="1"/>
</dbReference>
<evidence type="ECO:0000259" key="2">
    <source>
        <dbReference type="PROSITE" id="PS50873"/>
    </source>
</evidence>